<evidence type="ECO:0008006" key="3">
    <source>
        <dbReference type="Google" id="ProtNLM"/>
    </source>
</evidence>
<proteinExistence type="predicted"/>
<dbReference type="FunCoup" id="I2H1M6">
    <property type="interactions" value="85"/>
</dbReference>
<dbReference type="HOGENOM" id="CLU_051217_0_0_1"/>
<gene>
    <name evidence="1" type="primary">TBLA0C04820</name>
    <name evidence="1" type="ORF">TBLA_0C04820</name>
</gene>
<dbReference type="RefSeq" id="XP_004179797.1">
    <property type="nucleotide sequence ID" value="XM_004179749.1"/>
</dbReference>
<dbReference type="eggNOG" id="ENOG502RK42">
    <property type="taxonomic scope" value="Eukaryota"/>
</dbReference>
<accession>I2H1M6</accession>
<dbReference type="AlphaFoldDB" id="I2H1M6"/>
<reference evidence="1 2" key="1">
    <citation type="journal article" date="2011" name="Proc. Natl. Acad. Sci. U.S.A.">
        <title>Evolutionary erosion of yeast sex chromosomes by mating-type switching accidents.</title>
        <authorList>
            <person name="Gordon J.L."/>
            <person name="Armisen D."/>
            <person name="Proux-Wera E."/>
            <person name="Oheigeartaigh S.S."/>
            <person name="Byrne K.P."/>
            <person name="Wolfe K.H."/>
        </authorList>
    </citation>
    <scope>NUCLEOTIDE SEQUENCE [LARGE SCALE GENOMIC DNA]</scope>
    <source>
        <strain evidence="2">ATCC 34711 / CBS 6284 / DSM 70876 / NBRC 10599 / NRRL Y-10934 / UCD 77-7</strain>
    </source>
</reference>
<protein>
    <recommendedName>
        <fullName evidence="3">PCI domain-containing protein</fullName>
    </recommendedName>
</protein>
<dbReference type="STRING" id="1071380.I2H1M6"/>
<dbReference type="GeneID" id="14495258"/>
<dbReference type="KEGG" id="tbl:TBLA_0C04820"/>
<name>I2H1M6_HENB6</name>
<evidence type="ECO:0000313" key="2">
    <source>
        <dbReference type="Proteomes" id="UP000002866"/>
    </source>
</evidence>
<dbReference type="OMA" id="WNTEINE"/>
<sequence length="399" mass="47249">MLHKLEEPIWFEKTVYLLKHDFGTSEERHSLAQKALEYLYSVGGIKVPDWDFLHDIIRPNITNSNLEETSTEFTDIFIQKVLLREYSEALVILESLEIKIIQYYQYLEEIGKLLVLKRDFHGLEKLSYRLEGYHQNNKETESISIDELHSYQRCKLMLTISKILEGNFFETCYNVFQLWKENPEIILNHVGKHHASSNIQENIESIYSKEEIEKVILVSVIISIPLDEMDKFSHLIDLQDFFQEMPIVEECLKMLKNTQFKNFFLRWYDEIKPIFEKSMLLGSLWSKVDFIMCSKIYYFYLKISSCVRISYLSNILGIRDDVVRSQLLKLIDIGGLNFKVDEQNDDIVLFKERDVLDEAIEMLKINERLITQKLQQRNNLFENIVFQSSPNLNGNVHSR</sequence>
<dbReference type="OrthoDB" id="4033625at2759"/>
<dbReference type="EMBL" id="HE806318">
    <property type="protein sequence ID" value="CCH60278.1"/>
    <property type="molecule type" value="Genomic_DNA"/>
</dbReference>
<dbReference type="InParanoid" id="I2H1M6"/>
<evidence type="ECO:0000313" key="1">
    <source>
        <dbReference type="EMBL" id="CCH60278.1"/>
    </source>
</evidence>
<keyword evidence="2" id="KW-1185">Reference proteome</keyword>
<dbReference type="Proteomes" id="UP000002866">
    <property type="component" value="Chromosome 3"/>
</dbReference>
<organism evidence="1 2">
    <name type="scientific">Henningerozyma blattae (strain ATCC 34711 / CBS 6284 / DSM 70876 / NBRC 10599 / NRRL Y-10934 / UCD 77-7)</name>
    <name type="common">Yeast</name>
    <name type="synonym">Tetrapisispora blattae</name>
    <dbReference type="NCBI Taxonomy" id="1071380"/>
    <lineage>
        <taxon>Eukaryota</taxon>
        <taxon>Fungi</taxon>
        <taxon>Dikarya</taxon>
        <taxon>Ascomycota</taxon>
        <taxon>Saccharomycotina</taxon>
        <taxon>Saccharomycetes</taxon>
        <taxon>Saccharomycetales</taxon>
        <taxon>Saccharomycetaceae</taxon>
        <taxon>Henningerozyma</taxon>
    </lineage>
</organism>